<evidence type="ECO:0000256" key="1">
    <source>
        <dbReference type="ARBA" id="ARBA00038308"/>
    </source>
</evidence>
<dbReference type="PANTHER" id="PTHR37528:SF1">
    <property type="entry name" value="UPF0149 PROTEIN YGFB"/>
    <property type="match status" value="1"/>
</dbReference>
<organism evidence="2">
    <name type="scientific">hydrothermal vent metagenome</name>
    <dbReference type="NCBI Taxonomy" id="652676"/>
    <lineage>
        <taxon>unclassified sequences</taxon>
        <taxon>metagenomes</taxon>
        <taxon>ecological metagenomes</taxon>
    </lineage>
</organism>
<proteinExistence type="inferred from homology"/>
<comment type="similarity">
    <text evidence="1">Belongs to the UPF0149 family.</text>
</comment>
<dbReference type="InterPro" id="IPR011978">
    <property type="entry name" value="YgfB-like"/>
</dbReference>
<dbReference type="Gene3D" id="1.20.120.740">
    <property type="entry name" value="YgfB uncharacterised protein family UPF0149, PF03695"/>
    <property type="match status" value="1"/>
</dbReference>
<gene>
    <name evidence="2" type="ORF">MNBD_GAMMA19-2070</name>
</gene>
<sequence>MTTSQNLPDYLILDSALHKLDTEITPGEVHGTLCGLLCANGNAEADVWQQALWPNRPDGDLLAAEAHEVFKQTHTITRRQLNDPACEFQMLLPDDNDSLDMRVNALGDWCQGYLIGLSLGGITDFAPLPEDAREITKDLLEIARAGTSYELEGSEEDENAYAELVEYLRVGVLLINEELQPTQAPPVDIEPDVTLH</sequence>
<dbReference type="Pfam" id="PF03695">
    <property type="entry name" value="UPF0149"/>
    <property type="match status" value="1"/>
</dbReference>
<dbReference type="EMBL" id="UOFV01000349">
    <property type="protein sequence ID" value="VAX02817.1"/>
    <property type="molecule type" value="Genomic_DNA"/>
</dbReference>
<evidence type="ECO:0000313" key="2">
    <source>
        <dbReference type="EMBL" id="VAX02817.1"/>
    </source>
</evidence>
<dbReference type="AlphaFoldDB" id="A0A3B1BCT2"/>
<dbReference type="SUPFAM" id="SSF101327">
    <property type="entry name" value="YgfB-like"/>
    <property type="match status" value="1"/>
</dbReference>
<protein>
    <submittedName>
        <fullName evidence="2">FIG037488: Putative conserved exported protein</fullName>
    </submittedName>
</protein>
<reference evidence="2" key="1">
    <citation type="submission" date="2018-06" db="EMBL/GenBank/DDBJ databases">
        <authorList>
            <person name="Zhirakovskaya E."/>
        </authorList>
    </citation>
    <scope>NUCLEOTIDE SEQUENCE</scope>
</reference>
<name>A0A3B1BCT2_9ZZZZ</name>
<dbReference type="GO" id="GO:0005829">
    <property type="term" value="C:cytosol"/>
    <property type="evidence" value="ECO:0007669"/>
    <property type="project" value="TreeGrafter"/>
</dbReference>
<dbReference type="InterPro" id="IPR036255">
    <property type="entry name" value="YgfB-like_sf"/>
</dbReference>
<accession>A0A3B1BCT2</accession>
<dbReference type="PANTHER" id="PTHR37528">
    <property type="entry name" value="UPF0149 PROTEIN YGFB"/>
    <property type="match status" value="1"/>
</dbReference>